<comment type="catalytic activity">
    <reaction evidence="22">
        <text>2-(9Z-octadecenoyl)-glycerol + (9Z)-octadecenoyl-CoA = 1,2-di-(9Z-octadecenoyl)-sn-glycerol + CoA</text>
        <dbReference type="Rhea" id="RHEA:37911"/>
        <dbReference type="ChEBI" id="CHEBI:52333"/>
        <dbReference type="ChEBI" id="CHEBI:57287"/>
        <dbReference type="ChEBI" id="CHEBI:57387"/>
        <dbReference type="ChEBI" id="CHEBI:73990"/>
    </reaction>
    <physiologicalReaction direction="left-to-right" evidence="22">
        <dbReference type="Rhea" id="RHEA:37912"/>
    </physiologicalReaction>
</comment>
<comment type="catalytic activity">
    <reaction evidence="18">
        <text>1,2-di-(9Z-octadecenoyl)-sn-glycerol + (9Z)-octadecenoyl-CoA = 1,2,3-tri-(9Z-octadecenoyl)-glycerol + CoA</text>
        <dbReference type="Rhea" id="RHEA:38219"/>
        <dbReference type="ChEBI" id="CHEBI:52333"/>
        <dbReference type="ChEBI" id="CHEBI:53753"/>
        <dbReference type="ChEBI" id="CHEBI:57287"/>
        <dbReference type="ChEBI" id="CHEBI:57387"/>
    </reaction>
    <physiologicalReaction direction="left-to-right" evidence="18">
        <dbReference type="Rhea" id="RHEA:38220"/>
    </physiologicalReaction>
</comment>
<accession>A0A915CNF0</accession>
<feature type="transmembrane region" description="Helical" evidence="32">
    <location>
        <begin position="247"/>
        <end position="268"/>
    </location>
</feature>
<comment type="catalytic activity">
    <reaction evidence="21">
        <text>2,3-di-(9Z)-octadecenoyl-sn-glycerol + (9Z)-octadecenoyl-CoA = 1,2,3-tri-(9Z-octadecenoyl)-glycerol + CoA</text>
        <dbReference type="Rhea" id="RHEA:38439"/>
        <dbReference type="ChEBI" id="CHEBI:53753"/>
        <dbReference type="ChEBI" id="CHEBI:57287"/>
        <dbReference type="ChEBI" id="CHEBI:57387"/>
        <dbReference type="ChEBI" id="CHEBI:75824"/>
    </reaction>
    <physiologicalReaction direction="left-to-right" evidence="21">
        <dbReference type="Rhea" id="RHEA:38440"/>
    </physiologicalReaction>
</comment>
<dbReference type="Pfam" id="PF02961">
    <property type="entry name" value="SAM_BAF"/>
    <property type="match status" value="1"/>
</dbReference>
<evidence type="ECO:0000256" key="5">
    <source>
        <dbReference type="ARBA" id="ARBA00001313"/>
    </source>
</evidence>
<comment type="catalytic activity">
    <reaction evidence="7">
        <text>all-trans-retinol + hexadecanoyl-CoA = all-trans-retinyl hexadecanoate + CoA</text>
        <dbReference type="Rhea" id="RHEA:38175"/>
        <dbReference type="ChEBI" id="CHEBI:17336"/>
        <dbReference type="ChEBI" id="CHEBI:17616"/>
        <dbReference type="ChEBI" id="CHEBI:57287"/>
        <dbReference type="ChEBI" id="CHEBI:57379"/>
    </reaction>
    <physiologicalReaction direction="left-to-right" evidence="7">
        <dbReference type="Rhea" id="RHEA:38176"/>
    </physiologicalReaction>
</comment>
<keyword evidence="14 32" id="KW-1133">Transmembrane helix</keyword>
<evidence type="ECO:0000313" key="34">
    <source>
        <dbReference type="WBParaSite" id="jg10846.1"/>
    </source>
</evidence>
<name>A0A915CNF0_9BILA</name>
<comment type="catalytic activity">
    <reaction evidence="4">
        <text>hexadecane-1,2-diol + 2 hexadecanoyl-CoA = 1,2-O,O-dihexadecanoyl-1,2-hexadecanediol + 2 CoA</text>
        <dbReference type="Rhea" id="RHEA:38211"/>
        <dbReference type="ChEBI" id="CHEBI:57287"/>
        <dbReference type="ChEBI" id="CHEBI:57379"/>
        <dbReference type="ChEBI" id="CHEBI:75586"/>
        <dbReference type="ChEBI" id="CHEBI:75608"/>
    </reaction>
    <physiologicalReaction direction="left-to-right" evidence="4">
        <dbReference type="Rhea" id="RHEA:38212"/>
    </physiologicalReaction>
</comment>
<evidence type="ECO:0000256" key="20">
    <source>
        <dbReference type="ARBA" id="ARBA00047807"/>
    </source>
</evidence>
<keyword evidence="33" id="KW-1185">Reference proteome</keyword>
<evidence type="ECO:0000256" key="19">
    <source>
        <dbReference type="ARBA" id="ARBA00047609"/>
    </source>
</evidence>
<evidence type="ECO:0000256" key="1">
    <source>
        <dbReference type="ARBA" id="ARBA00000174"/>
    </source>
</evidence>
<evidence type="ECO:0000256" key="30">
    <source>
        <dbReference type="PIRSR" id="PIRSR000439-1"/>
    </source>
</evidence>
<evidence type="ECO:0000256" key="16">
    <source>
        <dbReference type="ARBA" id="ARBA00023315"/>
    </source>
</evidence>
<proteinExistence type="inferred from homology"/>
<feature type="transmembrane region" description="Helical" evidence="32">
    <location>
        <begin position="214"/>
        <end position="235"/>
    </location>
</feature>
<evidence type="ECO:0000256" key="4">
    <source>
        <dbReference type="ARBA" id="ARBA00001118"/>
    </source>
</evidence>
<dbReference type="GO" id="GO:0005789">
    <property type="term" value="C:endoplasmic reticulum membrane"/>
    <property type="evidence" value="ECO:0007669"/>
    <property type="project" value="UniProtKB-SubCell"/>
</dbReference>
<dbReference type="Proteomes" id="UP000887574">
    <property type="component" value="Unplaced"/>
</dbReference>
<dbReference type="AlphaFoldDB" id="A0A915CNF0"/>
<dbReference type="InterPro" id="IPR027251">
    <property type="entry name" value="Diacylglycerol_acylTrfase1"/>
</dbReference>
<feature type="transmembrane region" description="Helical" evidence="32">
    <location>
        <begin position="488"/>
        <end position="507"/>
    </location>
</feature>
<comment type="catalytic activity">
    <reaction evidence="28">
        <text>1,3-di-(9Z-octadecenoyl)-glycerol + (9Z)-octadecenoyl-CoA = 1,2,3-tri-(9Z-octadecenoyl)-glycerol + CoA</text>
        <dbReference type="Rhea" id="RHEA:38435"/>
        <dbReference type="ChEBI" id="CHEBI:53753"/>
        <dbReference type="ChEBI" id="CHEBI:57287"/>
        <dbReference type="ChEBI" id="CHEBI:57387"/>
        <dbReference type="ChEBI" id="CHEBI:75735"/>
    </reaction>
    <physiologicalReaction direction="left-to-right" evidence="28">
        <dbReference type="Rhea" id="RHEA:38436"/>
    </physiologicalReaction>
</comment>
<evidence type="ECO:0000256" key="15">
    <source>
        <dbReference type="ARBA" id="ARBA00023136"/>
    </source>
</evidence>
<dbReference type="PANTHER" id="PTHR10408:SF7">
    <property type="entry name" value="DIACYLGLYCEROL O-ACYLTRANSFERASE 1"/>
    <property type="match status" value="1"/>
</dbReference>
<evidence type="ECO:0000256" key="22">
    <source>
        <dbReference type="ARBA" id="ARBA00048135"/>
    </source>
</evidence>
<evidence type="ECO:0000256" key="26">
    <source>
        <dbReference type="ARBA" id="ARBA00048907"/>
    </source>
</evidence>
<keyword evidence="16 29" id="KW-0012">Acyltransferase</keyword>
<feature type="transmembrane region" description="Helical" evidence="32">
    <location>
        <begin position="369"/>
        <end position="387"/>
    </location>
</feature>
<feature type="compositionally biased region" description="Low complexity" evidence="31">
    <location>
        <begin position="109"/>
        <end position="124"/>
    </location>
</feature>
<evidence type="ECO:0000256" key="31">
    <source>
        <dbReference type="SAM" id="MobiDB-lite"/>
    </source>
</evidence>
<dbReference type="PIRSF" id="PIRSF000439">
    <property type="entry name" value="Oat_ACAT_DAG_ARE"/>
    <property type="match status" value="1"/>
</dbReference>
<reference evidence="34" key="1">
    <citation type="submission" date="2022-11" db="UniProtKB">
        <authorList>
            <consortium name="WormBaseParasite"/>
        </authorList>
    </citation>
    <scope>IDENTIFICATION</scope>
</reference>
<comment type="catalytic activity">
    <reaction evidence="20">
        <text>1-O-(9Z-octadecenyl)-glycerol + (9Z)-octadecenoyl-CoA = 1-O-(9Z-octadecyl)-3-(9Z-octadecenoyl)-glycerol + CoA</text>
        <dbReference type="Rhea" id="RHEA:55340"/>
        <dbReference type="ChEBI" id="CHEBI:34116"/>
        <dbReference type="ChEBI" id="CHEBI:57287"/>
        <dbReference type="ChEBI" id="CHEBI:57387"/>
        <dbReference type="ChEBI" id="CHEBI:197429"/>
    </reaction>
    <physiologicalReaction direction="left-to-right" evidence="20">
        <dbReference type="Rhea" id="RHEA:55341"/>
    </physiologicalReaction>
</comment>
<feature type="transmembrane region" description="Helical" evidence="32">
    <location>
        <begin position="280"/>
        <end position="302"/>
    </location>
</feature>
<feature type="transmembrane region" description="Helical" evidence="32">
    <location>
        <begin position="419"/>
        <end position="437"/>
    </location>
</feature>
<comment type="subcellular location">
    <subcellularLocation>
        <location evidence="8 29">Endoplasmic reticulum membrane</location>
        <topology evidence="8 29">Multi-pass membrane protein</topology>
    </subcellularLocation>
</comment>
<comment type="pathway">
    <text evidence="9">Lipid metabolism; glycerolipid metabolism.</text>
</comment>
<comment type="catalytic activity">
    <reaction evidence="6">
        <text>1,2-di-(9Z-octadecenoyl)-sn-glycerol + hexadecanoyl-CoA = 1,2-di-(9Z)-octadecenoyl-3-hexadecanoyl-sn-glycerol + CoA</text>
        <dbReference type="Rhea" id="RHEA:38163"/>
        <dbReference type="ChEBI" id="CHEBI:52333"/>
        <dbReference type="ChEBI" id="CHEBI:57287"/>
        <dbReference type="ChEBI" id="CHEBI:57379"/>
        <dbReference type="ChEBI" id="CHEBI:75583"/>
    </reaction>
    <physiologicalReaction direction="left-to-right" evidence="6">
        <dbReference type="Rhea" id="RHEA:38164"/>
    </physiologicalReaction>
</comment>
<protein>
    <recommendedName>
        <fullName evidence="29">O-acyltransferase</fullName>
    </recommendedName>
</protein>
<dbReference type="PANTHER" id="PTHR10408">
    <property type="entry name" value="STEROL O-ACYLTRANSFERASE"/>
    <property type="match status" value="1"/>
</dbReference>
<comment type="catalytic activity">
    <reaction evidence="27">
        <text>1-(9Z-octadecenoyl)-glycerol + (9Z)-octadecenoyl-CoA = 1,2-di-(9Z-octadecenoyl)-glycerol + CoA</text>
        <dbReference type="Rhea" id="RHEA:37915"/>
        <dbReference type="ChEBI" id="CHEBI:52323"/>
        <dbReference type="ChEBI" id="CHEBI:57287"/>
        <dbReference type="ChEBI" id="CHEBI:57387"/>
        <dbReference type="ChEBI" id="CHEBI:75342"/>
    </reaction>
    <physiologicalReaction direction="left-to-right" evidence="27">
        <dbReference type="Rhea" id="RHEA:37916"/>
    </physiologicalReaction>
</comment>
<comment type="catalytic activity">
    <reaction evidence="24">
        <text>an acyl-CoA + a 1,2-diacyl-sn-glycerol = a triacyl-sn-glycerol + CoA</text>
        <dbReference type="Rhea" id="RHEA:10868"/>
        <dbReference type="ChEBI" id="CHEBI:17815"/>
        <dbReference type="ChEBI" id="CHEBI:57287"/>
        <dbReference type="ChEBI" id="CHEBI:58342"/>
        <dbReference type="ChEBI" id="CHEBI:64615"/>
        <dbReference type="EC" id="2.3.1.20"/>
    </reaction>
    <physiologicalReaction direction="left-to-right" evidence="24">
        <dbReference type="Rhea" id="RHEA:10869"/>
    </physiologicalReaction>
</comment>
<evidence type="ECO:0000256" key="2">
    <source>
        <dbReference type="ARBA" id="ARBA00000633"/>
    </source>
</evidence>
<evidence type="ECO:0000256" key="12">
    <source>
        <dbReference type="ARBA" id="ARBA00022692"/>
    </source>
</evidence>
<evidence type="ECO:0000256" key="17">
    <source>
        <dbReference type="ARBA" id="ARBA00023610"/>
    </source>
</evidence>
<comment type="catalytic activity">
    <reaction evidence="23">
        <text>1-octadecanoyl-2-(5Z,8Z,11Z,14Z-eicosatetraenoyl)-sn-glycerol + (9Z)-octadecenoyl-CoA = 1-octadecanoyl-2-(5Z,8Z,11Z,14Z)-eicosatetraenoyl-3-(9Z)-octadecenoyl-sn-glycerol + CoA</text>
        <dbReference type="Rhea" id="RHEA:38307"/>
        <dbReference type="ChEBI" id="CHEBI:57287"/>
        <dbReference type="ChEBI" id="CHEBI:57387"/>
        <dbReference type="ChEBI" id="CHEBI:75728"/>
        <dbReference type="ChEBI" id="CHEBI:75729"/>
    </reaction>
    <physiologicalReaction direction="left-to-right" evidence="23">
        <dbReference type="Rhea" id="RHEA:38308"/>
    </physiologicalReaction>
</comment>
<dbReference type="GO" id="GO:0019432">
    <property type="term" value="P:triglyceride biosynthetic process"/>
    <property type="evidence" value="ECO:0007669"/>
    <property type="project" value="InterPro"/>
</dbReference>
<evidence type="ECO:0000256" key="23">
    <source>
        <dbReference type="ARBA" id="ARBA00048614"/>
    </source>
</evidence>
<evidence type="ECO:0000256" key="27">
    <source>
        <dbReference type="ARBA" id="ARBA00049168"/>
    </source>
</evidence>
<evidence type="ECO:0000256" key="7">
    <source>
        <dbReference type="ARBA" id="ARBA00001764"/>
    </source>
</evidence>
<evidence type="ECO:0000256" key="25">
    <source>
        <dbReference type="ARBA" id="ARBA00048728"/>
    </source>
</evidence>
<comment type="catalytic activity">
    <reaction evidence="5">
        <text>2-(9Z-octadecenoyl)-glycerol + hexadecanoyl-CoA = 1-hexadecanoyl-2-(9Z-octadecenoyl)-sn-glycerol + CoA</text>
        <dbReference type="Rhea" id="RHEA:38071"/>
        <dbReference type="ChEBI" id="CHEBI:57287"/>
        <dbReference type="ChEBI" id="CHEBI:57379"/>
        <dbReference type="ChEBI" id="CHEBI:73990"/>
        <dbReference type="ChEBI" id="CHEBI:75466"/>
    </reaction>
    <physiologicalReaction direction="left-to-right" evidence="5">
        <dbReference type="Rhea" id="RHEA:38072"/>
    </physiologicalReaction>
</comment>
<comment type="subunit">
    <text evidence="17">Homodimer or homotetramer; both forms have similar enzymatic activities.</text>
</comment>
<dbReference type="WBParaSite" id="jg10846.1">
    <property type="protein sequence ID" value="jg10846.1"/>
    <property type="gene ID" value="jg10846"/>
</dbReference>
<comment type="catalytic activity">
    <reaction evidence="26">
        <text>hexadecan-1-ol + hexadecanoyl-CoA = hexadecyl hexadecanoate + CoA</text>
        <dbReference type="Rhea" id="RHEA:38167"/>
        <dbReference type="ChEBI" id="CHEBI:16125"/>
        <dbReference type="ChEBI" id="CHEBI:57287"/>
        <dbReference type="ChEBI" id="CHEBI:57379"/>
        <dbReference type="ChEBI" id="CHEBI:75584"/>
    </reaction>
    <physiologicalReaction direction="left-to-right" evidence="26">
        <dbReference type="Rhea" id="RHEA:38168"/>
    </physiologicalReaction>
</comment>
<feature type="transmembrane region" description="Helical" evidence="32">
    <location>
        <begin position="171"/>
        <end position="189"/>
    </location>
</feature>
<sequence length="585" mass="67173">MSTSVKHREFIGEPMGEKDVTAIAVLVKCMAKSLQKGIRQSLHWLKKKLEPARTTPLLVLTSPLMVSHRPIDNSFGSSSVGYITINPALFDWTMSPPPSPRMTRRRKLSQQSSSTTSTSNSSNNGRYLNLKNFPAEDAYVKKKPLELVQQPVHVAQDSLFSTSSGWTDYRGFFNLAFLLLVVSNGRVALENLLKYGILISPLEWLNNFLSSSPYTWPNLTIVLLSNITVLAAFGLEKALSKRYLSNYSAAVIYVVFLVLHLTVPAIVVLEIQGNPLYSSWALAIIVIEFLKLVSYGHVNYWCRLARDDITMKRLQTNETAEKTQMKGVNYPHNLTLENLYYFMLAPTLCYELKYPRTPARRKSFILKRLVELVAFSFVSVALCQQWVMPLVKNSLAPFSDMDVTRCVERVLKLAIPNHLIWLMFFYLVFHSALNLIAEIMRFADREFYLDFWNSETVGTFWKTWNIPVHRWAVRHVYKPLVRNGHSKFLASFAVFSISAFFHEYLVSVPLQMFRLWACYGMMMQIPLSIFTDKYLKGGRAGNIVVWLSLILGQPMAILMYVHDWYLMHYPDHERIPIAPNDIPHI</sequence>
<evidence type="ECO:0000256" key="24">
    <source>
        <dbReference type="ARBA" id="ARBA00048634"/>
    </source>
</evidence>
<organism evidence="33 34">
    <name type="scientific">Ditylenchus dipsaci</name>
    <dbReference type="NCBI Taxonomy" id="166011"/>
    <lineage>
        <taxon>Eukaryota</taxon>
        <taxon>Metazoa</taxon>
        <taxon>Ecdysozoa</taxon>
        <taxon>Nematoda</taxon>
        <taxon>Chromadorea</taxon>
        <taxon>Rhabditida</taxon>
        <taxon>Tylenchina</taxon>
        <taxon>Tylenchomorpha</taxon>
        <taxon>Sphaerularioidea</taxon>
        <taxon>Anguinidae</taxon>
        <taxon>Anguininae</taxon>
        <taxon>Ditylenchus</taxon>
    </lineage>
</organism>
<evidence type="ECO:0000256" key="21">
    <source>
        <dbReference type="ARBA" id="ARBA00048096"/>
    </source>
</evidence>
<evidence type="ECO:0000256" key="11">
    <source>
        <dbReference type="ARBA" id="ARBA00022679"/>
    </source>
</evidence>
<evidence type="ECO:0000256" key="8">
    <source>
        <dbReference type="ARBA" id="ARBA00004477"/>
    </source>
</evidence>
<dbReference type="InterPro" id="IPR036617">
    <property type="entry name" value="BAF_sf"/>
</dbReference>
<dbReference type="PIRSF" id="PIRSF500231">
    <property type="entry name" value="Oat_dag"/>
    <property type="match status" value="1"/>
</dbReference>
<keyword evidence="12 32" id="KW-0812">Transmembrane</keyword>
<dbReference type="InterPro" id="IPR004299">
    <property type="entry name" value="MBOAT_fam"/>
</dbReference>
<dbReference type="InterPro" id="IPR004122">
    <property type="entry name" value="BAF_prot"/>
</dbReference>
<comment type="catalytic activity">
    <reaction evidence="3">
        <text>13-cis-retinol + hexadecanoyl-CoA = 13-cis-retinyl hexadecanoate + CoA</text>
        <dbReference type="Rhea" id="RHEA:55296"/>
        <dbReference type="ChEBI" id="CHEBI:45479"/>
        <dbReference type="ChEBI" id="CHEBI:57287"/>
        <dbReference type="ChEBI" id="CHEBI:57379"/>
        <dbReference type="ChEBI" id="CHEBI:138722"/>
    </reaction>
    <physiologicalReaction direction="left-to-right" evidence="3">
        <dbReference type="Rhea" id="RHEA:55297"/>
    </physiologicalReaction>
</comment>
<dbReference type="InterPro" id="IPR014371">
    <property type="entry name" value="Oat_ACAT_DAG_ARE"/>
</dbReference>
<comment type="similarity">
    <text evidence="10 29">Belongs to the membrane-bound acyltransferase family. Sterol o-acyltransferase subfamily.</text>
</comment>
<evidence type="ECO:0000256" key="6">
    <source>
        <dbReference type="ARBA" id="ARBA00001349"/>
    </source>
</evidence>
<feature type="transmembrane region" description="Helical" evidence="32">
    <location>
        <begin position="543"/>
        <end position="561"/>
    </location>
</feature>
<dbReference type="GO" id="GO:0003677">
    <property type="term" value="F:DNA binding"/>
    <property type="evidence" value="ECO:0007669"/>
    <property type="project" value="InterPro"/>
</dbReference>
<evidence type="ECO:0000256" key="9">
    <source>
        <dbReference type="ARBA" id="ARBA00005175"/>
    </source>
</evidence>
<comment type="catalytic activity">
    <reaction evidence="19">
        <text>1-O-(9Z-octadecyl)-3-(9Z-octadecenoyl)-glycerol + (9Z)-octadecenoyl-CoA = 1-O-(9Z-octadecenyl)-2,3-di-(9Z-octadecenoyl)glycerol + CoA</text>
        <dbReference type="Rhea" id="RHEA:55344"/>
        <dbReference type="ChEBI" id="CHEBI:57287"/>
        <dbReference type="ChEBI" id="CHEBI:57387"/>
        <dbReference type="ChEBI" id="CHEBI:138735"/>
        <dbReference type="ChEBI" id="CHEBI:197429"/>
    </reaction>
    <physiologicalReaction direction="left-to-right" evidence="19">
        <dbReference type="Rhea" id="RHEA:55345"/>
    </physiologicalReaction>
</comment>
<dbReference type="GO" id="GO:0004144">
    <property type="term" value="F:diacylglycerol O-acyltransferase activity"/>
    <property type="evidence" value="ECO:0007669"/>
    <property type="project" value="UniProtKB-EC"/>
</dbReference>
<evidence type="ECO:0000256" key="29">
    <source>
        <dbReference type="PIRNR" id="PIRNR000439"/>
    </source>
</evidence>
<evidence type="ECO:0000256" key="28">
    <source>
        <dbReference type="ARBA" id="ARBA00049549"/>
    </source>
</evidence>
<feature type="active site" evidence="30">
    <location>
        <position position="502"/>
    </location>
</feature>
<dbReference type="GO" id="GO:0050252">
    <property type="term" value="F:retinol O-fatty-acyltransferase activity"/>
    <property type="evidence" value="ECO:0007669"/>
    <property type="project" value="UniProtKB-EC"/>
</dbReference>
<dbReference type="Pfam" id="PF03062">
    <property type="entry name" value="MBOAT"/>
    <property type="match status" value="1"/>
</dbReference>
<dbReference type="SMART" id="SM01023">
    <property type="entry name" value="BAF"/>
    <property type="match status" value="1"/>
</dbReference>
<evidence type="ECO:0000313" key="33">
    <source>
        <dbReference type="Proteomes" id="UP000887574"/>
    </source>
</evidence>
<dbReference type="SUPFAM" id="SSF47798">
    <property type="entry name" value="Barrier-to-autointegration factor, BAF"/>
    <property type="match status" value="1"/>
</dbReference>
<comment type="catalytic activity">
    <reaction evidence="25">
        <text>1,2-di-(9Z-octadecenoyl)-glycerol + (9Z)-octadecenoate + H(+) = 1,2,3-tri-(9Z-octadecenoyl)-glycerol + H2O</text>
        <dbReference type="Rhea" id="RHEA:38379"/>
        <dbReference type="ChEBI" id="CHEBI:15377"/>
        <dbReference type="ChEBI" id="CHEBI:15378"/>
        <dbReference type="ChEBI" id="CHEBI:30823"/>
        <dbReference type="ChEBI" id="CHEBI:52323"/>
        <dbReference type="ChEBI" id="CHEBI:53753"/>
    </reaction>
    <physiologicalReaction direction="left-to-right" evidence="25">
        <dbReference type="Rhea" id="RHEA:38380"/>
    </physiologicalReaction>
</comment>
<evidence type="ECO:0000256" key="10">
    <source>
        <dbReference type="ARBA" id="ARBA00009010"/>
    </source>
</evidence>
<evidence type="ECO:0000256" key="18">
    <source>
        <dbReference type="ARBA" id="ARBA00047367"/>
    </source>
</evidence>
<evidence type="ECO:0000256" key="13">
    <source>
        <dbReference type="ARBA" id="ARBA00022824"/>
    </source>
</evidence>
<evidence type="ECO:0000256" key="3">
    <source>
        <dbReference type="ARBA" id="ARBA00000895"/>
    </source>
</evidence>
<comment type="catalytic activity">
    <reaction evidence="1">
        <text>hexadecane-1,2-diol + hexadecanoyl-CoA = 2-hydroxyhexadecyl hexadecanoate + CoA</text>
        <dbReference type="Rhea" id="RHEA:38171"/>
        <dbReference type="ChEBI" id="CHEBI:57287"/>
        <dbReference type="ChEBI" id="CHEBI:57379"/>
        <dbReference type="ChEBI" id="CHEBI:75586"/>
        <dbReference type="ChEBI" id="CHEBI:75587"/>
    </reaction>
    <physiologicalReaction direction="left-to-right" evidence="1">
        <dbReference type="Rhea" id="RHEA:38172"/>
    </physiologicalReaction>
</comment>
<feature type="transmembrane region" description="Helical" evidence="32">
    <location>
        <begin position="513"/>
        <end position="531"/>
    </location>
</feature>
<keyword evidence="15 29" id="KW-0472">Membrane</keyword>
<feature type="region of interest" description="Disordered" evidence="31">
    <location>
        <begin position="94"/>
        <end position="128"/>
    </location>
</feature>
<evidence type="ECO:0000256" key="32">
    <source>
        <dbReference type="SAM" id="Phobius"/>
    </source>
</evidence>
<dbReference type="Gene3D" id="1.10.150.40">
    <property type="entry name" value="Barrier-to-autointegration factor, BAF"/>
    <property type="match status" value="1"/>
</dbReference>
<evidence type="ECO:0000256" key="14">
    <source>
        <dbReference type="ARBA" id="ARBA00022989"/>
    </source>
</evidence>
<keyword evidence="13 29" id="KW-0256">Endoplasmic reticulum</keyword>
<keyword evidence="11 29" id="KW-0808">Transferase</keyword>
<comment type="catalytic activity">
    <reaction evidence="2">
        <text>all-trans-retinol + an acyl-CoA = an all-trans-retinyl ester + CoA</text>
        <dbReference type="Rhea" id="RHEA:11488"/>
        <dbReference type="ChEBI" id="CHEBI:17336"/>
        <dbReference type="ChEBI" id="CHEBI:57287"/>
        <dbReference type="ChEBI" id="CHEBI:58342"/>
        <dbReference type="ChEBI" id="CHEBI:63410"/>
        <dbReference type="EC" id="2.3.1.76"/>
    </reaction>
    <physiologicalReaction direction="left-to-right" evidence="2">
        <dbReference type="Rhea" id="RHEA:11489"/>
    </physiologicalReaction>
</comment>